<evidence type="ECO:0000313" key="8">
    <source>
        <dbReference type="Proteomes" id="UP000007110"/>
    </source>
</evidence>
<evidence type="ECO:0000313" key="7">
    <source>
        <dbReference type="EnsemblMetazoa" id="XP_030844902"/>
    </source>
</evidence>
<dbReference type="GO" id="GO:0001671">
    <property type="term" value="F:ATPase activator activity"/>
    <property type="evidence" value="ECO:0000318"/>
    <property type="project" value="GO_Central"/>
</dbReference>
<reference evidence="7" key="2">
    <citation type="submission" date="2021-01" db="UniProtKB">
        <authorList>
            <consortium name="EnsemblMetazoa"/>
        </authorList>
    </citation>
    <scope>IDENTIFICATION</scope>
</reference>
<dbReference type="InterPro" id="IPR036869">
    <property type="entry name" value="J_dom_sf"/>
</dbReference>
<feature type="domain" description="DPH-type MB" evidence="6">
    <location>
        <begin position="85"/>
        <end position="140"/>
    </location>
</feature>
<evidence type="ECO:0000256" key="1">
    <source>
        <dbReference type="ARBA" id="ARBA00006169"/>
    </source>
</evidence>
<dbReference type="GO" id="GO:0008198">
    <property type="term" value="F:ferrous iron binding"/>
    <property type="evidence" value="ECO:0000318"/>
    <property type="project" value="GO_Central"/>
</dbReference>
<dbReference type="Pfam" id="PF00226">
    <property type="entry name" value="DnaJ"/>
    <property type="match status" value="1"/>
</dbReference>
<dbReference type="SMART" id="SM00271">
    <property type="entry name" value="DnaJ"/>
    <property type="match status" value="1"/>
</dbReference>
<evidence type="ECO:0000256" key="2">
    <source>
        <dbReference type="ARBA" id="ARBA00022723"/>
    </source>
</evidence>
<dbReference type="AlphaFoldDB" id="A0A7M7T0J4"/>
<protein>
    <recommendedName>
        <fullName evidence="9">Diphthamide biosynthesis protein 4</fullName>
    </recommendedName>
</protein>
<organism evidence="7 8">
    <name type="scientific">Strongylocentrotus purpuratus</name>
    <name type="common">Purple sea urchin</name>
    <dbReference type="NCBI Taxonomy" id="7668"/>
    <lineage>
        <taxon>Eukaryota</taxon>
        <taxon>Metazoa</taxon>
        <taxon>Echinodermata</taxon>
        <taxon>Eleutherozoa</taxon>
        <taxon>Echinozoa</taxon>
        <taxon>Echinoidea</taxon>
        <taxon>Euechinoidea</taxon>
        <taxon>Echinacea</taxon>
        <taxon>Camarodonta</taxon>
        <taxon>Echinidea</taxon>
        <taxon>Strongylocentrotidae</taxon>
        <taxon>Strongylocentrotus</taxon>
    </lineage>
</organism>
<accession>A0A7M7T0J4</accession>
<keyword evidence="2" id="KW-0479">Metal-binding</keyword>
<comment type="similarity">
    <text evidence="1">Belongs to the DPH4 family.</text>
</comment>
<reference evidence="8" key="1">
    <citation type="submission" date="2015-02" db="EMBL/GenBank/DDBJ databases">
        <title>Genome sequencing for Strongylocentrotus purpuratus.</title>
        <authorList>
            <person name="Murali S."/>
            <person name="Liu Y."/>
            <person name="Vee V."/>
            <person name="English A."/>
            <person name="Wang M."/>
            <person name="Skinner E."/>
            <person name="Han Y."/>
            <person name="Muzny D.M."/>
            <person name="Worley K.C."/>
            <person name="Gibbs R.A."/>
        </authorList>
    </citation>
    <scope>NUCLEOTIDE SEQUENCE</scope>
</reference>
<dbReference type="GeneID" id="105447492"/>
<dbReference type="InterPro" id="IPR001623">
    <property type="entry name" value="DnaJ_domain"/>
</dbReference>
<dbReference type="SUPFAM" id="SSF144217">
    <property type="entry name" value="CSL zinc finger"/>
    <property type="match status" value="1"/>
</dbReference>
<keyword evidence="8" id="KW-1185">Reference proteome</keyword>
<dbReference type="Gene3D" id="3.10.660.10">
    <property type="entry name" value="DPH Zinc finger"/>
    <property type="match status" value="1"/>
</dbReference>
<name>A0A7M7T0J4_STRPU</name>
<dbReference type="EnsemblMetazoa" id="XM_030989042">
    <property type="protein sequence ID" value="XP_030844902"/>
    <property type="gene ID" value="LOC105447492"/>
</dbReference>
<dbReference type="PROSITE" id="PS50076">
    <property type="entry name" value="DNAJ_2"/>
    <property type="match status" value="1"/>
</dbReference>
<dbReference type="PANTHER" id="PTHR45255">
    <property type="entry name" value="DNAJ HOMOLOG SUBFAMILY C MEMBER 24"/>
    <property type="match status" value="1"/>
</dbReference>
<dbReference type="CTD" id="120526"/>
<dbReference type="CDD" id="cd06257">
    <property type="entry name" value="DnaJ"/>
    <property type="match status" value="1"/>
</dbReference>
<evidence type="ECO:0000256" key="4">
    <source>
        <dbReference type="ARBA" id="ARBA00023004"/>
    </source>
</evidence>
<evidence type="ECO:0008006" key="9">
    <source>
        <dbReference type="Google" id="ProtNLM"/>
    </source>
</evidence>
<evidence type="ECO:0000259" key="5">
    <source>
        <dbReference type="PROSITE" id="PS50076"/>
    </source>
</evidence>
<dbReference type="KEGG" id="spu:105447492"/>
<evidence type="ECO:0000259" key="6">
    <source>
        <dbReference type="PROSITE" id="PS51074"/>
    </source>
</evidence>
<keyword evidence="4" id="KW-0408">Iron</keyword>
<dbReference type="Proteomes" id="UP000007110">
    <property type="component" value="Unassembled WGS sequence"/>
</dbReference>
<evidence type="ECO:0000256" key="3">
    <source>
        <dbReference type="ARBA" id="ARBA00022833"/>
    </source>
</evidence>
<dbReference type="OrthoDB" id="66964at2759"/>
<dbReference type="Pfam" id="PF05207">
    <property type="entry name" value="Zn_ribbon_CSL"/>
    <property type="match status" value="1"/>
</dbReference>
<dbReference type="PANTHER" id="PTHR45255:SF1">
    <property type="entry name" value="DNAJ HOMOLOG SUBFAMILY C MEMBER 24"/>
    <property type="match status" value="1"/>
</dbReference>
<sequence length="154" mass="17936">MQPAPDEDLYTILESSSSASYQELKANYRKLILKYHPDKLNEEERDVSSFEFQRLDQAWKILSNPGLRHQYDTQQRADQLTSALVHDEIELHEMTWHQDDLTYIYPCRCGGDYTLSRNHASGSRTVNCSNCSLYINVSVEQQPDKSTQNDMTKR</sequence>
<dbReference type="SUPFAM" id="SSF46565">
    <property type="entry name" value="Chaperone J-domain"/>
    <property type="match status" value="1"/>
</dbReference>
<dbReference type="Gene3D" id="1.10.287.110">
    <property type="entry name" value="DnaJ domain"/>
    <property type="match status" value="1"/>
</dbReference>
<proteinExistence type="inferred from homology"/>
<dbReference type="PRINTS" id="PR00625">
    <property type="entry name" value="JDOMAIN"/>
</dbReference>
<dbReference type="PROSITE" id="PS51074">
    <property type="entry name" value="DPH_MB"/>
    <property type="match status" value="1"/>
</dbReference>
<feature type="domain" description="J" evidence="5">
    <location>
        <begin position="8"/>
        <end position="75"/>
    </location>
</feature>
<dbReference type="InParanoid" id="A0A7M7T0J4"/>
<dbReference type="OMA" id="LEDMTWE"/>
<dbReference type="RefSeq" id="XP_030844902.1">
    <property type="nucleotide sequence ID" value="XM_030989042.1"/>
</dbReference>
<dbReference type="InterPro" id="IPR007872">
    <property type="entry name" value="DPH_MB_dom"/>
</dbReference>
<dbReference type="InterPro" id="IPR036671">
    <property type="entry name" value="DPH_MB_sf"/>
</dbReference>
<keyword evidence="3" id="KW-0862">Zinc</keyword>